<sequence length="167" mass="18627">MTLITEDGTGRADAESLCSVAYADSYHDARGNAAWLALTEIQKEQALRRSTDYLEHTYSARTCGYRAKTTQALAWPRYMVKRQGGARLEYWASDAVPNPIAQACAEMAFKAGQDDLDKDIDRIIKSETVGPLKTEYLDSNGVVRYRQIDKIMAQFIEGSSSISMVRS</sequence>
<dbReference type="AlphaFoldDB" id="A0A1H1FJA8"/>
<dbReference type="Pfam" id="PF20557">
    <property type="entry name" value="DnaT_2"/>
    <property type="match status" value="1"/>
</dbReference>
<evidence type="ECO:0000313" key="3">
    <source>
        <dbReference type="Proteomes" id="UP000199570"/>
    </source>
</evidence>
<gene>
    <name evidence="2" type="ORF">SAMN04490195_2716</name>
</gene>
<reference evidence="3" key="1">
    <citation type="submission" date="2016-10" db="EMBL/GenBank/DDBJ databases">
        <authorList>
            <person name="Varghese N."/>
            <person name="Submissions S."/>
        </authorList>
    </citation>
    <scope>NUCLEOTIDE SEQUENCE [LARGE SCALE GENOMIC DNA]</scope>
    <source>
        <strain evidence="3">BS3775</strain>
    </source>
</reference>
<proteinExistence type="predicted"/>
<dbReference type="OrthoDB" id="6507212at2"/>
<keyword evidence="3" id="KW-1185">Reference proteome</keyword>
<dbReference type="EMBL" id="FNKJ01000003">
    <property type="protein sequence ID" value="SDR00556.1"/>
    <property type="molecule type" value="Genomic_DNA"/>
</dbReference>
<evidence type="ECO:0000259" key="1">
    <source>
        <dbReference type="Pfam" id="PF20557"/>
    </source>
</evidence>
<name>A0A1H1FJA8_9PSED</name>
<dbReference type="InterPro" id="IPR046787">
    <property type="entry name" value="DnaT_2"/>
</dbReference>
<dbReference type="Proteomes" id="UP000199570">
    <property type="component" value="Unassembled WGS sequence"/>
</dbReference>
<organism evidence="2 3">
    <name type="scientific">Pseudomonas moorei</name>
    <dbReference type="NCBI Taxonomy" id="395599"/>
    <lineage>
        <taxon>Bacteria</taxon>
        <taxon>Pseudomonadati</taxon>
        <taxon>Pseudomonadota</taxon>
        <taxon>Gammaproteobacteria</taxon>
        <taxon>Pseudomonadales</taxon>
        <taxon>Pseudomonadaceae</taxon>
        <taxon>Pseudomonas</taxon>
    </lineage>
</organism>
<accession>A0A1H1FJA8</accession>
<protein>
    <recommendedName>
        <fullName evidence="1">Putative DnaT-like domain-containing protein</fullName>
    </recommendedName>
</protein>
<evidence type="ECO:0000313" key="2">
    <source>
        <dbReference type="EMBL" id="SDR00556.1"/>
    </source>
</evidence>
<dbReference type="RefSeq" id="WP_090322349.1">
    <property type="nucleotide sequence ID" value="NZ_FNKJ01000003.1"/>
</dbReference>
<feature type="domain" description="Putative DnaT-like" evidence="1">
    <location>
        <begin position="1"/>
        <end position="166"/>
    </location>
</feature>